<evidence type="ECO:0000256" key="1">
    <source>
        <dbReference type="ARBA" id="ARBA00012417"/>
    </source>
</evidence>
<dbReference type="PANTHER" id="PTHR10133">
    <property type="entry name" value="DNA POLYMERASE I"/>
    <property type="match status" value="1"/>
</dbReference>
<dbReference type="EC" id="2.7.7.7" evidence="1"/>
<sequence length="437" mass="48882">MKELHIDIESYSSADLGKCGVYKYAEAEDFEILLFAYSEDGKEVKVVDLAKGKKIPQRIIKALEDDSVRKWSFNAQFERVCLSRFLGHPLSPRAWHCSMVWSAYQTELDNPNSVTQMKQWLADNGMETDSLGKKVVAELLKTAPEPLRTVLTLRQQLSKSSVKKYTAMDNAVCADGRCRGMFMFYGANRSGRFSGRIIQLQNLYRNSMADLDEARAIVRSDDTVALELLYDSIPDVLSELVRTAFIPAEGMKFIVADFSSIEARVLSYLAGEQWRLDVFREGGDIYCATASRMFGVPVEKHGMNGELRQKGKQAELACGYGGGVGAMKAMGALELGIAEDELDGIVKAWRSASPKIVRMWWDVDRAVKEAVKEKTTTATHGLTFTYQSAMLFITLPSGRRLAYVKPRIGENKFGGESVTYMGIGATKKWERIKRDSV</sequence>
<gene>
    <name evidence="5" type="ORF">SAMN05216521_10121</name>
</gene>
<evidence type="ECO:0000256" key="2">
    <source>
        <dbReference type="ARBA" id="ARBA00022705"/>
    </source>
</evidence>
<dbReference type="AlphaFoldDB" id="A0A1I0F4F0"/>
<dbReference type="InterPro" id="IPR001098">
    <property type="entry name" value="DNA-dir_DNA_pol_A_palm_dom"/>
</dbReference>
<dbReference type="Pfam" id="PF00476">
    <property type="entry name" value="DNA_pol_A"/>
    <property type="match status" value="1"/>
</dbReference>
<dbReference type="GO" id="GO:0006302">
    <property type="term" value="P:double-strand break repair"/>
    <property type="evidence" value="ECO:0007669"/>
    <property type="project" value="TreeGrafter"/>
</dbReference>
<dbReference type="GO" id="GO:0003677">
    <property type="term" value="F:DNA binding"/>
    <property type="evidence" value="ECO:0007669"/>
    <property type="project" value="InterPro"/>
</dbReference>
<dbReference type="SUPFAM" id="SSF56672">
    <property type="entry name" value="DNA/RNA polymerases"/>
    <property type="match status" value="1"/>
</dbReference>
<evidence type="ECO:0000313" key="6">
    <source>
        <dbReference type="Proteomes" id="UP000182121"/>
    </source>
</evidence>
<dbReference type="PANTHER" id="PTHR10133:SF27">
    <property type="entry name" value="DNA POLYMERASE NU"/>
    <property type="match status" value="1"/>
</dbReference>
<dbReference type="Gene3D" id="3.30.70.370">
    <property type="match status" value="1"/>
</dbReference>
<feature type="domain" description="DNA-directed DNA polymerase family A palm" evidence="4">
    <location>
        <begin position="238"/>
        <end position="436"/>
    </location>
</feature>
<evidence type="ECO:0000256" key="3">
    <source>
        <dbReference type="ARBA" id="ARBA00049244"/>
    </source>
</evidence>
<dbReference type="GO" id="GO:0006261">
    <property type="term" value="P:DNA-templated DNA replication"/>
    <property type="evidence" value="ECO:0007669"/>
    <property type="project" value="InterPro"/>
</dbReference>
<dbReference type="EMBL" id="FOIO01000012">
    <property type="protein sequence ID" value="SET52943.1"/>
    <property type="molecule type" value="Genomic_DNA"/>
</dbReference>
<dbReference type="Gene3D" id="1.10.150.20">
    <property type="entry name" value="5' to 3' exonuclease, C-terminal subdomain"/>
    <property type="match status" value="1"/>
</dbReference>
<name>A0A1I0F4F0_9FIRM</name>
<dbReference type="SMART" id="SM00482">
    <property type="entry name" value="POLAc"/>
    <property type="match status" value="1"/>
</dbReference>
<dbReference type="Proteomes" id="UP000182121">
    <property type="component" value="Unassembled WGS sequence"/>
</dbReference>
<dbReference type="InterPro" id="IPR043502">
    <property type="entry name" value="DNA/RNA_pol_sf"/>
</dbReference>
<protein>
    <recommendedName>
        <fullName evidence="1">DNA-directed DNA polymerase</fullName>
        <ecNumber evidence="1">2.7.7.7</ecNumber>
    </recommendedName>
</protein>
<reference evidence="5 6" key="1">
    <citation type="submission" date="2016-10" db="EMBL/GenBank/DDBJ databases">
        <authorList>
            <person name="Varghese N."/>
            <person name="Submissions S."/>
        </authorList>
    </citation>
    <scope>NUCLEOTIDE SEQUENCE [LARGE SCALE GENOMIC DNA]</scope>
    <source>
        <strain evidence="5 6">NLAE-zl-C196</strain>
    </source>
</reference>
<evidence type="ECO:0000259" key="4">
    <source>
        <dbReference type="SMART" id="SM00482"/>
    </source>
</evidence>
<comment type="catalytic activity">
    <reaction evidence="3">
        <text>DNA(n) + a 2'-deoxyribonucleoside 5'-triphosphate = DNA(n+1) + diphosphate</text>
        <dbReference type="Rhea" id="RHEA:22508"/>
        <dbReference type="Rhea" id="RHEA-COMP:17339"/>
        <dbReference type="Rhea" id="RHEA-COMP:17340"/>
        <dbReference type="ChEBI" id="CHEBI:33019"/>
        <dbReference type="ChEBI" id="CHEBI:61560"/>
        <dbReference type="ChEBI" id="CHEBI:173112"/>
        <dbReference type="EC" id="2.7.7.7"/>
    </reaction>
</comment>
<dbReference type="PRINTS" id="PR00868">
    <property type="entry name" value="DNAPOLI"/>
</dbReference>
<dbReference type="InterPro" id="IPR002298">
    <property type="entry name" value="DNA_polymerase_A"/>
</dbReference>
<dbReference type="RefSeq" id="WP_166433094.1">
    <property type="nucleotide sequence ID" value="NZ_FOIO01000012.1"/>
</dbReference>
<organism evidence="5 6">
    <name type="scientific">Enterocloster clostridioformis</name>
    <dbReference type="NCBI Taxonomy" id="1531"/>
    <lineage>
        <taxon>Bacteria</taxon>
        <taxon>Bacillati</taxon>
        <taxon>Bacillota</taxon>
        <taxon>Clostridia</taxon>
        <taxon>Lachnospirales</taxon>
        <taxon>Lachnospiraceae</taxon>
        <taxon>Enterocloster</taxon>
    </lineage>
</organism>
<accession>A0A1I0F4F0</accession>
<comment type="caution">
    <text evidence="5">The sequence shown here is derived from an EMBL/GenBank/DDBJ whole genome shotgun (WGS) entry which is preliminary data.</text>
</comment>
<proteinExistence type="predicted"/>
<evidence type="ECO:0000313" key="5">
    <source>
        <dbReference type="EMBL" id="SET52943.1"/>
    </source>
</evidence>
<dbReference type="GO" id="GO:0003887">
    <property type="term" value="F:DNA-directed DNA polymerase activity"/>
    <property type="evidence" value="ECO:0007669"/>
    <property type="project" value="UniProtKB-EC"/>
</dbReference>
<keyword evidence="2" id="KW-0235">DNA replication</keyword>